<dbReference type="GO" id="GO:0005085">
    <property type="term" value="F:guanyl-nucleotide exchange factor activity"/>
    <property type="evidence" value="ECO:0007669"/>
    <property type="project" value="UniProtKB-KW"/>
</dbReference>
<dbReference type="InterPro" id="IPR035899">
    <property type="entry name" value="DBL_dom_sf"/>
</dbReference>
<evidence type="ECO:0000256" key="3">
    <source>
        <dbReference type="ARBA" id="ARBA00022468"/>
    </source>
</evidence>
<dbReference type="GO" id="GO:0007165">
    <property type="term" value="P:signal transduction"/>
    <property type="evidence" value="ECO:0007669"/>
    <property type="project" value="InterPro"/>
</dbReference>
<comment type="subcellular location">
    <subcellularLocation>
        <location evidence="1">Cell projection</location>
        <location evidence="1">Axon</location>
    </subcellularLocation>
    <subcellularLocation>
        <location evidence="2">Cell projection</location>
        <location evidence="2">Dendritic spine</location>
    </subcellularLocation>
</comment>
<feature type="domain" description="DH" evidence="8">
    <location>
        <begin position="25"/>
        <end position="214"/>
    </location>
</feature>
<dbReference type="Ensembl" id="ENSMAMT00000066939.1">
    <property type="protein sequence ID" value="ENSMAMP00000052341.1"/>
    <property type="gene ID" value="ENSMAMG00000020415.2"/>
</dbReference>
<dbReference type="Proteomes" id="UP000261640">
    <property type="component" value="Unplaced"/>
</dbReference>
<dbReference type="PANTHER" id="PTHR23182">
    <property type="entry name" value="BREAKPOINT CLUSTER REGION PROTEIN BCR"/>
    <property type="match status" value="1"/>
</dbReference>
<dbReference type="InterPro" id="IPR037769">
    <property type="entry name" value="Abr/Bcr"/>
</dbReference>
<sequence length="750" mass="85649">MFPIYFLSPTCLCQVELDQEKGLEMRKWVLSGILASEETYLSHLEALLIPMKPLRAAATTSQPMLTIQEIETIFFKVPELHEIHKDFYDALLPRIQDWSHQQCVGDLFQKLASQLGVYRAFVDNYKVAVETADKCCQANAQFAEISENLKVKSTKDSDSSSSTALLYKPVDRVTRSTLVLHDLLKHTPSSHPDYPHLQDALRISQNFLSSINEEITPRRQSMTVKKGENRQLLRDRFMVELVEGSRKLRHIFLFTDLLLCAKLKKQAAGKGQQYDCKWYIPLADLTFQTIEDCESTPIPLIQDEEIDAMKIKISQIKSEIQREKRTTKGPKVIERLRKKLSEQESLLLLMSPNMAFRVANRNGKVSFKSFSLTSLELQMLTNSCVKLQTVHTIPMTMNKEDDESSGLYGFLNVIIHSASGIKQSLNLYCSLEVDSFGYFVNKAKTRVYRDSTEPNWNEEFEIELEGSQTLRLLCYEKCCNKTKQSKEDGEVTDKIMAKGQIKLDPQTLQNKDWQRTVITMNGIEVKLSMKFTSREFSLKRMPSRKQSGVFGVKINVVTKRERSKVPLIVRQCVEEIERRGMEEVGIYRVSGVATDIQALKAAFDSNNKDVSVMMREMDVNAIAGTLKLYFRELPEPLFTDELYPNFAGGIALSDSVAKESCMVNLLLSLPEPNFVTFLFLLDHLKSSTVLKKNTVKHFCDINKISQPISMNDSWSLEVMAQVQVLLYFLQLESIPTPDSKRQSLLFSTEV</sequence>
<dbReference type="InterPro" id="IPR011993">
    <property type="entry name" value="PH-like_dom_sf"/>
</dbReference>
<evidence type="ECO:0000259" key="8">
    <source>
        <dbReference type="PROSITE" id="PS50010"/>
    </source>
</evidence>
<dbReference type="Pfam" id="PF00620">
    <property type="entry name" value="RhoGAP"/>
    <property type="match status" value="1"/>
</dbReference>
<dbReference type="SUPFAM" id="SSF48065">
    <property type="entry name" value="DBL homology domain (DH-domain)"/>
    <property type="match status" value="1"/>
</dbReference>
<dbReference type="AlphaFoldDB" id="A0A7N8XM15"/>
<dbReference type="Pfam" id="PF00168">
    <property type="entry name" value="C2"/>
    <property type="match status" value="1"/>
</dbReference>
<dbReference type="Gene3D" id="1.20.900.10">
    <property type="entry name" value="Dbl homology (DH) domain"/>
    <property type="match status" value="1"/>
</dbReference>
<keyword evidence="4" id="KW-0344">Guanine-nucleotide releasing factor</keyword>
<name>A0A7N8XM15_9TELE</name>
<dbReference type="InterPro" id="IPR000008">
    <property type="entry name" value="C2_dom"/>
</dbReference>
<protein>
    <submittedName>
        <fullName evidence="10">Uncharacterized protein</fullName>
    </submittedName>
</protein>
<reference evidence="10" key="1">
    <citation type="submission" date="2025-08" db="UniProtKB">
        <authorList>
            <consortium name="Ensembl"/>
        </authorList>
    </citation>
    <scope>IDENTIFICATION</scope>
</reference>
<dbReference type="SUPFAM" id="SSF48350">
    <property type="entry name" value="GTPase activation domain, GAP"/>
    <property type="match status" value="1"/>
</dbReference>
<dbReference type="CDD" id="cd08686">
    <property type="entry name" value="C2_ABR"/>
    <property type="match status" value="1"/>
</dbReference>
<dbReference type="GO" id="GO:0016020">
    <property type="term" value="C:membrane"/>
    <property type="evidence" value="ECO:0007669"/>
    <property type="project" value="TreeGrafter"/>
</dbReference>
<dbReference type="Gene3D" id="2.30.29.30">
    <property type="entry name" value="Pleckstrin-homology domain (PH domain)/Phosphotyrosine-binding domain (PTB)"/>
    <property type="match status" value="1"/>
</dbReference>
<dbReference type="SMART" id="SM00325">
    <property type="entry name" value="RhoGEF"/>
    <property type="match status" value="1"/>
</dbReference>
<dbReference type="FunFam" id="1.10.555.10:FF:000004">
    <property type="entry name" value="active breakpoint cluster region-related protein-like"/>
    <property type="match status" value="1"/>
</dbReference>
<dbReference type="Pfam" id="PF00621">
    <property type="entry name" value="RhoGEF"/>
    <property type="match status" value="1"/>
</dbReference>
<organism evidence="10 11">
    <name type="scientific">Mastacembelus armatus</name>
    <name type="common">zig-zag eel</name>
    <dbReference type="NCBI Taxonomy" id="205130"/>
    <lineage>
        <taxon>Eukaryota</taxon>
        <taxon>Metazoa</taxon>
        <taxon>Chordata</taxon>
        <taxon>Craniata</taxon>
        <taxon>Vertebrata</taxon>
        <taxon>Euteleostomi</taxon>
        <taxon>Actinopterygii</taxon>
        <taxon>Neopterygii</taxon>
        <taxon>Teleostei</taxon>
        <taxon>Neoteleostei</taxon>
        <taxon>Acanthomorphata</taxon>
        <taxon>Anabantaria</taxon>
        <taxon>Synbranchiformes</taxon>
        <taxon>Mastacembelidae</taxon>
        <taxon>Mastacembelus</taxon>
    </lineage>
</organism>
<dbReference type="InterPro" id="IPR000198">
    <property type="entry name" value="RhoGAP_dom"/>
</dbReference>
<evidence type="ECO:0000256" key="2">
    <source>
        <dbReference type="ARBA" id="ARBA00004552"/>
    </source>
</evidence>
<evidence type="ECO:0000259" key="7">
    <source>
        <dbReference type="PROSITE" id="PS50004"/>
    </source>
</evidence>
<dbReference type="Gene3D" id="1.10.555.10">
    <property type="entry name" value="Rho GTPase activation protein"/>
    <property type="match status" value="1"/>
</dbReference>
<accession>A0A7N8XM15</accession>
<feature type="domain" description="C2" evidence="7">
    <location>
        <begin position="391"/>
        <end position="518"/>
    </location>
</feature>
<keyword evidence="5" id="KW-0770">Synapse</keyword>
<dbReference type="GO" id="GO:0030424">
    <property type="term" value="C:axon"/>
    <property type="evidence" value="ECO:0007669"/>
    <property type="project" value="UniProtKB-SubCell"/>
</dbReference>
<dbReference type="PANTHER" id="PTHR23182:SF3">
    <property type="entry name" value="BREAKPOINT CLUSTER REGION PROTEIN"/>
    <property type="match status" value="1"/>
</dbReference>
<dbReference type="FunFam" id="2.60.40.150:FF:000057">
    <property type="entry name" value="active breakpoint cluster region-related protein isoform X1"/>
    <property type="match status" value="1"/>
</dbReference>
<dbReference type="SUPFAM" id="SSF50729">
    <property type="entry name" value="PH domain-like"/>
    <property type="match status" value="1"/>
</dbReference>
<evidence type="ECO:0000259" key="9">
    <source>
        <dbReference type="PROSITE" id="PS50238"/>
    </source>
</evidence>
<dbReference type="SMART" id="SM00324">
    <property type="entry name" value="RhoGAP"/>
    <property type="match status" value="1"/>
</dbReference>
<dbReference type="CDD" id="cd04387">
    <property type="entry name" value="RhoGAP_Bcr"/>
    <property type="match status" value="1"/>
</dbReference>
<dbReference type="GeneTree" id="ENSGT00940000153491"/>
<dbReference type="SMART" id="SM00239">
    <property type="entry name" value="C2"/>
    <property type="match status" value="1"/>
</dbReference>
<evidence type="ECO:0000256" key="6">
    <source>
        <dbReference type="ARBA" id="ARBA00023273"/>
    </source>
</evidence>
<feature type="domain" description="Rho-GAP" evidence="9">
    <location>
        <begin position="552"/>
        <end position="750"/>
    </location>
</feature>
<evidence type="ECO:0000313" key="10">
    <source>
        <dbReference type="Ensembl" id="ENSMAMP00000052341.1"/>
    </source>
</evidence>
<dbReference type="InterPro" id="IPR000219">
    <property type="entry name" value="DH_dom"/>
</dbReference>
<dbReference type="CDD" id="cd00160">
    <property type="entry name" value="RhoGEF"/>
    <property type="match status" value="1"/>
</dbReference>
<reference evidence="10" key="2">
    <citation type="submission" date="2025-09" db="UniProtKB">
        <authorList>
            <consortium name="Ensembl"/>
        </authorList>
    </citation>
    <scope>IDENTIFICATION</scope>
</reference>
<dbReference type="SUPFAM" id="SSF49562">
    <property type="entry name" value="C2 domain (Calcium/lipid-binding domain, CaLB)"/>
    <property type="match status" value="1"/>
</dbReference>
<dbReference type="GO" id="GO:0005096">
    <property type="term" value="F:GTPase activator activity"/>
    <property type="evidence" value="ECO:0007669"/>
    <property type="project" value="UniProtKB-KW"/>
</dbReference>
<evidence type="ECO:0000256" key="1">
    <source>
        <dbReference type="ARBA" id="ARBA00004489"/>
    </source>
</evidence>
<keyword evidence="3" id="KW-0343">GTPase activation</keyword>
<dbReference type="InterPro" id="IPR008936">
    <property type="entry name" value="Rho_GTPase_activation_prot"/>
</dbReference>
<dbReference type="PROSITE" id="PS50010">
    <property type="entry name" value="DH_2"/>
    <property type="match status" value="1"/>
</dbReference>
<keyword evidence="6" id="KW-0966">Cell projection</keyword>
<dbReference type="InterPro" id="IPR035892">
    <property type="entry name" value="C2_domain_sf"/>
</dbReference>
<keyword evidence="11" id="KW-1185">Reference proteome</keyword>
<evidence type="ECO:0000256" key="4">
    <source>
        <dbReference type="ARBA" id="ARBA00022658"/>
    </source>
</evidence>
<dbReference type="Gene3D" id="2.60.40.150">
    <property type="entry name" value="C2 domain"/>
    <property type="match status" value="1"/>
</dbReference>
<dbReference type="GO" id="GO:0043197">
    <property type="term" value="C:dendritic spine"/>
    <property type="evidence" value="ECO:0007669"/>
    <property type="project" value="UniProtKB-SubCell"/>
</dbReference>
<dbReference type="PROSITE" id="PS50238">
    <property type="entry name" value="RHOGAP"/>
    <property type="match status" value="1"/>
</dbReference>
<evidence type="ECO:0000256" key="5">
    <source>
        <dbReference type="ARBA" id="ARBA00023018"/>
    </source>
</evidence>
<dbReference type="PROSITE" id="PS50004">
    <property type="entry name" value="C2"/>
    <property type="match status" value="1"/>
</dbReference>
<evidence type="ECO:0000313" key="11">
    <source>
        <dbReference type="Proteomes" id="UP000261640"/>
    </source>
</evidence>
<proteinExistence type="predicted"/>
<dbReference type="Pfam" id="PF19057">
    <property type="entry name" value="PH_19"/>
    <property type="match status" value="1"/>
</dbReference>